<reference evidence="1" key="1">
    <citation type="submission" date="2019-11" db="EMBL/GenBank/DDBJ databases">
        <title>Nori genome reveals adaptations in red seaweeds to the harsh intertidal environment.</title>
        <authorList>
            <person name="Wang D."/>
            <person name="Mao Y."/>
        </authorList>
    </citation>
    <scope>NUCLEOTIDE SEQUENCE</scope>
    <source>
        <tissue evidence="1">Gametophyte</tissue>
    </source>
</reference>
<sequence>MEPATGSVGSGSTDGTAAAAGGGGGGAPSSGDPPPSGGAADAAGAAAAAAASAGAGAAAAVAAAMAGTAPAGARVRAPAAAAAAAYPAATPAGRAAVARRLAVASRRLTGRSARDAYAVGTVAAALLGVLPRGGGGGGGGGSPPSAATASADDAAARADLLAALLAAGAATEAAADARAIGGWRTVAAAAVAADEAACMALLDAAVGVDASVAAVAAVSGSSSGRRVVTARDGGGGSVPAAPPLWTPPPQTAPSGGGPAAAAAAGTPHVPPPAVVDRALAVIAAVGVTGGRVTATRLATAGAGCLGRVSGDAIETAVLPLVSRALLRDRTATLPSLPPLLAACTGATLTPAVVAVVVPAATDAVSSAEAAVRAAGVALAAAVACRVASGATITAAVDGLAATARGAKYSYQRAAAAAAMGALANSRAAGGVAPGVVGVLADWLASAASAKKEVAEDARVAGLAALLAWISVVGESGDGAAPPAAIAVLVDALDGKKGEAERHAAAAGLAGLSSLGALQRASAAGAAAVAPMLKPAKGAAKVAAKPPAGLPQLVTALAGVASSAKTKREGALASLTVLLRLAAVDPAVLDASSAGSALWAALLDAEKSPLLAPATGSGSDTEALAVLAAVECFLSPEVLGALLPAARRALPPPKKGSPPPLTVGDARRRACGLLARLAADSRAGVAGAGRRVLARLHASVAAPVGFSADMLTAFWDAELGARVPEGAASRSAVAAMQERLGHALFACVGLVHRPRGSSAGAPPGDSPAATSPAPASGQPLLSLPLTSIPLLALAANHVRLHEDVPTGEPGAAAMRASRWWPILRRCLPPSVARAEAESESESDDEEGGDVNGGATTVGEDPAAAAAAAAEAAQADWTAATVDLAAGEAVGLRSQSAAQARTAAATLAALVAAKPRRALDLLLPHLRALTASVGALDAPSLDRIGAALPDGSRFSAFDALRDALLDARFSLGGQAAADGGVFSAGTGLGGAKKKAAAAAAGKTARDKQSSQAAADRARAAAAAAQAAAAAATAAASATAATATALSNATATLITVAAVVRAAPHEAHERTPALLGVTLPCAAVAPLLPPTRRAVAALATAAPPPLGDLSLPLTASLLALSVPPNVAAPPSMALLWSVEPHLDPPLSAEAFALLAPLLRYALVRYPEATVAAAAHHLGSSKLTPAQERERERERKKDTTVKTAVGILHVHVTPMAVESAVAAASARAGTWLLAALEREDAAFAIAGEALADLTATALTPGAAGGGQLAQVLAGLLSGRSSVRESALLALERLPALASRSAACPRDPLLARSLWLALHDPDEDNATAAATLWESYGHPLSVAEDVPPLSALLAHAQADVRVMAARALAGALRGEAAAAVRGATLSKLFAAYVDKLPPPPPPPPPRGSRAAIEAAAAGPGVEDAGWAAREGIALALKALASRRALTPKDVPVVFTFLAARGLGDAHDGVRAVMAAAATAAITAAGASAPTVLLPMIESQLSRKAPGGASRGGGGGGAPGRAPKPSKRGAPVSLGGGGAKGAGGGAGGSGSSAEWAERAAILHADRTRENLVVCLGSVAEHLPPTDPRVAHAADQVVLAARETPSEAVQRAAARCLPPLTPSMEGKEKEVVGTLLAVMFSAEALYGERRGAAYALAGLVQGFGLGTLKRLGLVETLCTAAADEKAPPRRRQGALLAFETLALMLRSLFEPYTVRVLPILLAGMSDSAADVRDACWAAARAMMAEVSSHGVKLILPALLAGLNDRAWRTKVGAAEVLGAMAFCAPRQLATLLPQIVPRLSAALADAHPKVSAASTSALSRIAAVARNPEVRKLAPFLLAALQDPAGRTRGAVDAMLATEFVHAVDPASLALLIPPLHRGLRERATELKIRSAAIVGSMCSHVAHDSDVLPYLDLLLPDLRRVLLDAIPNVRRTAARALGSLAAGLGEEGLPGMVDWLLAALTSADGAGPVLAVEAAAGGGGRPAMTGGGGSGNVSSSAERSGAAMGLAEVSAALPEVRVEGILAAALAAASAPRVAANPASAAAAREGTLMLLAAVPRSLGARFEPRLPTALAAILRGLADDVDSVREAALDAGRNTVSAYGKTSLNKLLPELLAALRDPLWRIRQSSCQLLGDLLLVIAGAAPSVGSAADALAADAAAAAEEAEEDAAADGEDGDGEDDDDADDDDADSPEAAMVLMTTESTSKAIGEVLGHQRHLEVLAALYMARCDVSVRVRQTATGVWKTVVSNTPRALREILPTAVAMVVDALGDEDEERRAAAGRALGDLANKLGERVVPEVLPALREGLSRKDSDRARRGACEGLSELVAACPRAQLEGAAPSLLPVVLDALRDPLEDVRANAGTIFATLARPLGAAAVDRVVPVLVGELSSADAAAAEVALDGLRKVLAAAGPRLLSVVVPRLASERPLSPPAARAIAAAAEVAGDAFEVHLADVLDAVIDSLAGGSAAGADAAADSTTAAREVVRAVSKGDADLVKALLERLSTAANDSSAGVRTAAATLLGALAAVAPPAVAADTAPELLELLVRQLVDADTTAAAAAHAAVVALVAAVPVRSLSEHIPDLRQHLRSAQAALSAAGGGGRSADAGIPALATPAGVAPFVKILTEGLLLGTAELREQAALGIVELIEVAPAPPPPAPGAGVRASSPALGAHAVRLAGALIRVLSERFPWQVRAAALAALLALLAAAGRSLRAFSPQIQSTGFKALADASRLVRSRGAAALAALVGVSPRVEPLLVDLATLAGGGAAGAASPPTPPTRAAAHDALARCVAAAGVVGVALPAGWLAAAPAAVAAALTAEYDNVAKAAVAPLAALAAHACRRGGGRTDAAVGGDLAALLDAVLGPLAGGDAAAVENVALALTASLRAATAAASPPPPPPDGALMGRLAAAVDGGLGSPEEGGQPGRPPRRHRRRPDGGGGGARRGAGRPRPPAAAAARCGHRGGRRRRARAQHGGQGGGRGGAPPRPGNARRPAAPRGAAVVGRRPGVAGARGAPPGGACH</sequence>
<protein>
    <submittedName>
        <fullName evidence="1">Uncharacterized protein</fullName>
    </submittedName>
</protein>
<evidence type="ECO:0000313" key="2">
    <source>
        <dbReference type="Proteomes" id="UP000798662"/>
    </source>
</evidence>
<accession>A0ACC3CA56</accession>
<organism evidence="1 2">
    <name type="scientific">Pyropia yezoensis</name>
    <name type="common">Susabi-nori</name>
    <name type="synonym">Porphyra yezoensis</name>
    <dbReference type="NCBI Taxonomy" id="2788"/>
    <lineage>
        <taxon>Eukaryota</taxon>
        <taxon>Rhodophyta</taxon>
        <taxon>Bangiophyceae</taxon>
        <taxon>Bangiales</taxon>
        <taxon>Bangiaceae</taxon>
        <taxon>Pyropia</taxon>
    </lineage>
</organism>
<gene>
    <name evidence="1" type="ORF">I4F81_009367</name>
</gene>
<evidence type="ECO:0000313" key="1">
    <source>
        <dbReference type="EMBL" id="KAK1866855.1"/>
    </source>
</evidence>
<name>A0ACC3CA56_PYRYE</name>
<comment type="caution">
    <text evidence="1">The sequence shown here is derived from an EMBL/GenBank/DDBJ whole genome shotgun (WGS) entry which is preliminary data.</text>
</comment>
<keyword evidence="2" id="KW-1185">Reference proteome</keyword>
<dbReference type="Proteomes" id="UP000798662">
    <property type="component" value="Chromosome 2"/>
</dbReference>
<dbReference type="EMBL" id="CM020619">
    <property type="protein sequence ID" value="KAK1866855.1"/>
    <property type="molecule type" value="Genomic_DNA"/>
</dbReference>
<proteinExistence type="predicted"/>